<evidence type="ECO:0000313" key="2">
    <source>
        <dbReference type="EMBL" id="TGG95548.1"/>
    </source>
</evidence>
<dbReference type="PIRSF" id="PIRSF006173">
    <property type="entry name" value="UCP006173"/>
    <property type="match status" value="1"/>
</dbReference>
<dbReference type="InterPro" id="IPR008228">
    <property type="entry name" value="UCP006173"/>
</dbReference>
<keyword evidence="3" id="KW-1185">Reference proteome</keyword>
<proteinExistence type="inferred from homology"/>
<dbReference type="RefSeq" id="WP_135481303.1">
    <property type="nucleotide sequence ID" value="NZ_SRMF01000001.1"/>
</dbReference>
<evidence type="ECO:0000313" key="3">
    <source>
        <dbReference type="Proteomes" id="UP000297475"/>
    </source>
</evidence>
<evidence type="ECO:0000256" key="1">
    <source>
        <dbReference type="HAMAP-Rule" id="MF_00676"/>
    </source>
</evidence>
<accession>A0A4Z0WG09</accession>
<dbReference type="Proteomes" id="UP000297475">
    <property type="component" value="Unassembled WGS sequence"/>
</dbReference>
<dbReference type="NCBIfam" id="NF003507">
    <property type="entry name" value="PRK05170.2-5"/>
    <property type="match status" value="1"/>
</dbReference>
<dbReference type="PANTHER" id="PTHR37421:SF1">
    <property type="entry name" value="UPF0260 PROTEIN YCGN"/>
    <property type="match status" value="1"/>
</dbReference>
<dbReference type="OrthoDB" id="9786855at2"/>
<sequence>MSSEAPFWQRKTLSEMTTDEWESLCDGCAKCCLQKLEDADSGEVWYTRLVCRYLDANCRCRVYSERQQKVPNCIWLTPDDLDQLFWLPDTCAYRLLHEGHDLPSWHPLRTDKPLSTLKKGKSVQQWPIMPDDSVPEDEWEDHIIFKVN</sequence>
<organism evidence="2 3">
    <name type="scientific">Natronospirillum operosum</name>
    <dbReference type="NCBI Taxonomy" id="2759953"/>
    <lineage>
        <taxon>Bacteria</taxon>
        <taxon>Pseudomonadati</taxon>
        <taxon>Pseudomonadota</taxon>
        <taxon>Gammaproteobacteria</taxon>
        <taxon>Oceanospirillales</taxon>
        <taxon>Natronospirillaceae</taxon>
        <taxon>Natronospirillum</taxon>
    </lineage>
</organism>
<dbReference type="NCBIfam" id="NF003501">
    <property type="entry name" value="PRK05170.1-5"/>
    <property type="match status" value="1"/>
</dbReference>
<dbReference type="Pfam" id="PF03692">
    <property type="entry name" value="CxxCxxCC"/>
    <property type="match status" value="1"/>
</dbReference>
<reference evidence="2 3" key="1">
    <citation type="submission" date="2019-04" db="EMBL/GenBank/DDBJ databases">
        <title>Natronospirillum operosus gen. nov., sp. nov., a haloalkaliphilic satellite isolated from decaying biomass of laboratory culture of cyanobacterium Geitlerinema sp. and proposal of Natronospirillaceae fam. nov. and Saccharospirillaceae fam. nov.</title>
        <authorList>
            <person name="Kevbrin V."/>
            <person name="Boltyanskaya Y."/>
            <person name="Koziaeva V."/>
            <person name="Grouzdev D.S."/>
            <person name="Park M."/>
            <person name="Cho J."/>
        </authorList>
    </citation>
    <scope>NUCLEOTIDE SEQUENCE [LARGE SCALE GENOMIC DNA]</scope>
    <source>
        <strain evidence="2 3">G-116</strain>
    </source>
</reference>
<name>A0A4Z0WG09_9GAMM</name>
<gene>
    <name evidence="2" type="ORF">E4656_03785</name>
</gene>
<comment type="similarity">
    <text evidence="1">Belongs to the UPF0260 family.</text>
</comment>
<dbReference type="EMBL" id="SRMF01000001">
    <property type="protein sequence ID" value="TGG95548.1"/>
    <property type="molecule type" value="Genomic_DNA"/>
</dbReference>
<dbReference type="InterPro" id="IPR005358">
    <property type="entry name" value="Puta_zinc/iron-chelating_dom"/>
</dbReference>
<dbReference type="PANTHER" id="PTHR37421">
    <property type="entry name" value="UPF0260 PROTEIN YCGN"/>
    <property type="match status" value="1"/>
</dbReference>
<protein>
    <recommendedName>
        <fullName evidence="1">UPF0260 protein E4656_03785</fullName>
    </recommendedName>
</protein>
<dbReference type="HAMAP" id="MF_00676">
    <property type="entry name" value="UPF0260"/>
    <property type="match status" value="1"/>
</dbReference>
<comment type="caution">
    <text evidence="2">The sequence shown here is derived from an EMBL/GenBank/DDBJ whole genome shotgun (WGS) entry which is preliminary data.</text>
</comment>
<dbReference type="AlphaFoldDB" id="A0A4Z0WG09"/>